<keyword evidence="3 9" id="KW-0489">Methyltransferase</keyword>
<sequence>MTAPARKARGAFFTPAPIAGYVTRWALRGPAGRVLEPASGEAAFLLAAAEFGGPEWLLDGVELHPASADAARSALAATGIQAGVTTADFFTLNPTGDYDAVIGNPPYVRYHDFTGADRMRAQAAARRAGVALSGLASSWAAFTVHAAGFLRPGGRLGLVLPAELLSVNYAAPVRRFLLENFAQVRLVAFTERVFPEVVAEIVLLLADGYRSGSGHLETLQVHNAAELETLPTEPIFESFTVTAPDRKWTPALIPAEPLRAFDQLLRGPAFGVLDDWGKVTLGIVTGNNGYFALTPERAAGLGLGPADLLPLSPPGSSHLRDLEFTAEALADLGSDGAATLLFRPDLKRSPAAVAYVRSGEAQGVHEAYKCRIRTPWWQVRLPEPPDLLLTYMNADAPRLVANTARAHHLNSVHGIYLHDPSLARLLPLAALSSVTLLGAETVGRSYGGGLLKLEPSEAKQLPLPSPDLLRDAAPALEAIRPQVASALARFRLPEATQLVDDALLSRTLGLDPQVVRQLRSAHAHLQTRRQDRARTRF</sequence>
<name>A0ABS5TJC6_9ACTN</name>
<evidence type="ECO:0000256" key="3">
    <source>
        <dbReference type="ARBA" id="ARBA00022603"/>
    </source>
</evidence>
<dbReference type="Pfam" id="PF07669">
    <property type="entry name" value="Eco57I"/>
    <property type="match status" value="1"/>
</dbReference>
<dbReference type="PRINTS" id="PR00507">
    <property type="entry name" value="N12N6MTFRASE"/>
</dbReference>
<proteinExistence type="inferred from homology"/>
<dbReference type="PANTHER" id="PTHR33841">
    <property type="entry name" value="DNA METHYLTRANSFERASE YEEA-RELATED"/>
    <property type="match status" value="1"/>
</dbReference>
<dbReference type="InterPro" id="IPR050953">
    <property type="entry name" value="N4_N6_ade-DNA_methylase"/>
</dbReference>
<reference evidence="9 10" key="1">
    <citation type="submission" date="2021-05" db="EMBL/GenBank/DDBJ databases">
        <title>Kineosporia and Streptomyces sp. nov. two new marine actinobacteria isolated from Coral.</title>
        <authorList>
            <person name="Buangrab K."/>
            <person name="Sutthacheep M."/>
            <person name="Yeemin T."/>
            <person name="Harunari E."/>
            <person name="Igarashi Y."/>
            <person name="Kanchanasin P."/>
            <person name="Tanasupawat S."/>
            <person name="Phongsopitanun W."/>
        </authorList>
    </citation>
    <scope>NUCLEOTIDE SEQUENCE [LARGE SCALE GENOMIC DNA]</scope>
    <source>
        <strain evidence="9 10">J2-2</strain>
    </source>
</reference>
<dbReference type="Gene3D" id="3.40.50.150">
    <property type="entry name" value="Vaccinia Virus protein VP39"/>
    <property type="match status" value="1"/>
</dbReference>
<comment type="similarity">
    <text evidence="1">Belongs to the N(4)/N(6)-methyltransferase family.</text>
</comment>
<comment type="catalytic activity">
    <reaction evidence="6">
        <text>a 2'-deoxyadenosine in DNA + S-adenosyl-L-methionine = an N(6)-methyl-2'-deoxyadenosine in DNA + S-adenosyl-L-homocysteine + H(+)</text>
        <dbReference type="Rhea" id="RHEA:15197"/>
        <dbReference type="Rhea" id="RHEA-COMP:12418"/>
        <dbReference type="Rhea" id="RHEA-COMP:12419"/>
        <dbReference type="ChEBI" id="CHEBI:15378"/>
        <dbReference type="ChEBI" id="CHEBI:57856"/>
        <dbReference type="ChEBI" id="CHEBI:59789"/>
        <dbReference type="ChEBI" id="CHEBI:90615"/>
        <dbReference type="ChEBI" id="CHEBI:90616"/>
        <dbReference type="EC" id="2.1.1.72"/>
    </reaction>
</comment>
<protein>
    <recommendedName>
        <fullName evidence="2">site-specific DNA-methyltransferase (adenine-specific)</fullName>
        <ecNumber evidence="2">2.1.1.72</ecNumber>
    </recommendedName>
</protein>
<dbReference type="PROSITE" id="PS00092">
    <property type="entry name" value="N6_MTASE"/>
    <property type="match status" value="1"/>
</dbReference>
<evidence type="ECO:0000256" key="5">
    <source>
        <dbReference type="ARBA" id="ARBA00022691"/>
    </source>
</evidence>
<comment type="caution">
    <text evidence="9">The sequence shown here is derived from an EMBL/GenBank/DDBJ whole genome shotgun (WGS) entry which is preliminary data.</text>
</comment>
<evidence type="ECO:0000313" key="10">
    <source>
        <dbReference type="Proteomes" id="UP001197247"/>
    </source>
</evidence>
<accession>A0ABS5TJC6</accession>
<evidence type="ECO:0000259" key="8">
    <source>
        <dbReference type="Pfam" id="PF22837"/>
    </source>
</evidence>
<dbReference type="PANTHER" id="PTHR33841:SF5">
    <property type="entry name" value="DNA METHYLASE (MODIFICATION METHYLASE) (METHYLTRANSFERASE)-RELATED"/>
    <property type="match status" value="1"/>
</dbReference>
<evidence type="ECO:0000313" key="9">
    <source>
        <dbReference type="EMBL" id="MBT0771192.1"/>
    </source>
</evidence>
<dbReference type="InterPro" id="IPR002052">
    <property type="entry name" value="DNA_methylase_N6_adenine_CS"/>
</dbReference>
<dbReference type="Proteomes" id="UP001197247">
    <property type="component" value="Unassembled WGS sequence"/>
</dbReference>
<evidence type="ECO:0000256" key="1">
    <source>
        <dbReference type="ARBA" id="ARBA00006594"/>
    </source>
</evidence>
<dbReference type="SUPFAM" id="SSF53335">
    <property type="entry name" value="S-adenosyl-L-methionine-dependent methyltransferases"/>
    <property type="match status" value="1"/>
</dbReference>
<dbReference type="Pfam" id="PF22837">
    <property type="entry name" value="M_Eco57I_C"/>
    <property type="match status" value="1"/>
</dbReference>
<keyword evidence="5" id="KW-0949">S-adenosyl-L-methionine</keyword>
<dbReference type="InterPro" id="IPR011639">
    <property type="entry name" value="MethylTrfase_TaqI-like_dom"/>
</dbReference>
<feature type="domain" description="Type II methyltransferase M.TaqI-like" evidence="7">
    <location>
        <begin position="87"/>
        <end position="194"/>
    </location>
</feature>
<dbReference type="EMBL" id="JAHBAY010000008">
    <property type="protein sequence ID" value="MBT0771192.1"/>
    <property type="molecule type" value="Genomic_DNA"/>
</dbReference>
<dbReference type="RefSeq" id="WP_214157490.1">
    <property type="nucleotide sequence ID" value="NZ_JAHBAY010000008.1"/>
</dbReference>
<feature type="domain" description="Type II methyltransferase M.Eco57I C-terminal" evidence="8">
    <location>
        <begin position="246"/>
        <end position="504"/>
    </location>
</feature>
<evidence type="ECO:0000256" key="2">
    <source>
        <dbReference type="ARBA" id="ARBA00011900"/>
    </source>
</evidence>
<dbReference type="InterPro" id="IPR029063">
    <property type="entry name" value="SAM-dependent_MTases_sf"/>
</dbReference>
<organism evidence="9 10">
    <name type="scientific">Kineosporia corallincola</name>
    <dbReference type="NCBI Taxonomy" id="2835133"/>
    <lineage>
        <taxon>Bacteria</taxon>
        <taxon>Bacillati</taxon>
        <taxon>Actinomycetota</taxon>
        <taxon>Actinomycetes</taxon>
        <taxon>Kineosporiales</taxon>
        <taxon>Kineosporiaceae</taxon>
        <taxon>Kineosporia</taxon>
    </lineage>
</organism>
<evidence type="ECO:0000256" key="6">
    <source>
        <dbReference type="ARBA" id="ARBA00047942"/>
    </source>
</evidence>
<evidence type="ECO:0000259" key="7">
    <source>
        <dbReference type="Pfam" id="PF07669"/>
    </source>
</evidence>
<gene>
    <name evidence="9" type="ORF">KIH74_19785</name>
</gene>
<evidence type="ECO:0000256" key="4">
    <source>
        <dbReference type="ARBA" id="ARBA00022679"/>
    </source>
</evidence>
<dbReference type="GO" id="GO:0008168">
    <property type="term" value="F:methyltransferase activity"/>
    <property type="evidence" value="ECO:0007669"/>
    <property type="project" value="UniProtKB-KW"/>
</dbReference>
<dbReference type="GO" id="GO:0032259">
    <property type="term" value="P:methylation"/>
    <property type="evidence" value="ECO:0007669"/>
    <property type="project" value="UniProtKB-KW"/>
</dbReference>
<keyword evidence="10" id="KW-1185">Reference proteome</keyword>
<dbReference type="InterPro" id="IPR054520">
    <property type="entry name" value="M_Eco57I_C"/>
</dbReference>
<dbReference type="EC" id="2.1.1.72" evidence="2"/>
<keyword evidence="4" id="KW-0808">Transferase</keyword>